<evidence type="ECO:0000259" key="3">
    <source>
        <dbReference type="Pfam" id="PF14257"/>
    </source>
</evidence>
<dbReference type="EMBL" id="VJWA01000002">
    <property type="protein sequence ID" value="TRW14389.1"/>
    <property type="molecule type" value="Genomic_DNA"/>
</dbReference>
<name>A0A552U885_9SPHN</name>
<keyword evidence="2" id="KW-0812">Transmembrane</keyword>
<dbReference type="PROSITE" id="PS51257">
    <property type="entry name" value="PROKAR_LIPOPROTEIN"/>
    <property type="match status" value="1"/>
</dbReference>
<dbReference type="RefSeq" id="WP_144237594.1">
    <property type="nucleotide sequence ID" value="NZ_VJWA01000002.1"/>
</dbReference>
<keyword evidence="2" id="KW-0472">Membrane</keyword>
<feature type="region of interest" description="Disordered" evidence="1">
    <location>
        <begin position="19"/>
        <end position="45"/>
    </location>
</feature>
<dbReference type="OrthoDB" id="7448632at2"/>
<dbReference type="Proteomes" id="UP000317894">
    <property type="component" value="Unassembled WGS sequence"/>
</dbReference>
<feature type="transmembrane region" description="Helical" evidence="2">
    <location>
        <begin position="254"/>
        <end position="279"/>
    </location>
</feature>
<evidence type="ECO:0000313" key="4">
    <source>
        <dbReference type="EMBL" id="TRW14389.1"/>
    </source>
</evidence>
<keyword evidence="5" id="KW-1185">Reference proteome</keyword>
<feature type="domain" description="DUF4349" evidence="3">
    <location>
        <begin position="63"/>
        <end position="279"/>
    </location>
</feature>
<protein>
    <submittedName>
        <fullName evidence="4">DUF4349 domain-containing protein</fullName>
    </submittedName>
</protein>
<organism evidence="4 5">
    <name type="scientific">Glacieibacterium frigidum</name>
    <dbReference type="NCBI Taxonomy" id="2593303"/>
    <lineage>
        <taxon>Bacteria</taxon>
        <taxon>Pseudomonadati</taxon>
        <taxon>Pseudomonadota</taxon>
        <taxon>Alphaproteobacteria</taxon>
        <taxon>Sphingomonadales</taxon>
        <taxon>Sphingosinicellaceae</taxon>
        <taxon>Glacieibacterium</taxon>
    </lineage>
</organism>
<evidence type="ECO:0000313" key="5">
    <source>
        <dbReference type="Proteomes" id="UP000317894"/>
    </source>
</evidence>
<proteinExistence type="predicted"/>
<evidence type="ECO:0000256" key="1">
    <source>
        <dbReference type="SAM" id="MobiDB-lite"/>
    </source>
</evidence>
<keyword evidence="2" id="KW-1133">Transmembrane helix</keyword>
<reference evidence="4 5" key="1">
    <citation type="submission" date="2019-07" db="EMBL/GenBank/DDBJ databases">
        <title>Novel species isolated from glacier.</title>
        <authorList>
            <person name="Liu Q."/>
            <person name="Xin Y.-H."/>
        </authorList>
    </citation>
    <scope>NUCLEOTIDE SEQUENCE [LARGE SCALE GENOMIC DNA]</scope>
    <source>
        <strain evidence="4 5">LB1R16</strain>
    </source>
</reference>
<sequence length="296" mass="30481">MRTAWLASLIVLGVAGCGERGSQTEADSAAVMSEAAPAPTAGGAPAARASAADAAPASVALPQIAYDYDFTLELPAAAVVPLFERHRRACEAAGPARCQIVGAGTETVGGTDTSATLELRAETGWLAAFRGRLAGDAGAAKGRIAASSTTSEDLGRTISDSAARLRALTTLQGRLETLLATRNGKLADLLEIERELARVGGEIDATRSALADMRGRVSLPKATIVYRPDSLAVAGANAGGGLPGSLFAVASQSLFLLLNLLAAVLPWAVLLAVPVWLLVRARRARKRRVDETPPLP</sequence>
<evidence type="ECO:0000256" key="2">
    <source>
        <dbReference type="SAM" id="Phobius"/>
    </source>
</evidence>
<comment type="caution">
    <text evidence="4">The sequence shown here is derived from an EMBL/GenBank/DDBJ whole genome shotgun (WGS) entry which is preliminary data.</text>
</comment>
<gene>
    <name evidence="4" type="ORF">FMM06_11800</name>
</gene>
<accession>A0A552U885</accession>
<feature type="compositionally biased region" description="Low complexity" evidence="1">
    <location>
        <begin position="35"/>
        <end position="45"/>
    </location>
</feature>
<dbReference type="AlphaFoldDB" id="A0A552U885"/>
<dbReference type="InterPro" id="IPR025645">
    <property type="entry name" value="DUF4349"/>
</dbReference>
<dbReference type="Pfam" id="PF14257">
    <property type="entry name" value="DUF4349"/>
    <property type="match status" value="1"/>
</dbReference>